<gene>
    <name evidence="1" type="ORF">FSARC_9819</name>
</gene>
<reference evidence="1" key="2">
    <citation type="submission" date="2020-05" db="EMBL/GenBank/DDBJ databases">
        <authorList>
            <person name="Kim H.-S."/>
            <person name="Proctor R.H."/>
            <person name="Brown D.W."/>
        </authorList>
    </citation>
    <scope>NUCLEOTIDE SEQUENCE</scope>
    <source>
        <strain evidence="1">NRRL 20472</strain>
    </source>
</reference>
<dbReference type="Proteomes" id="UP000622797">
    <property type="component" value="Unassembled WGS sequence"/>
</dbReference>
<evidence type="ECO:0000313" key="2">
    <source>
        <dbReference type="Proteomes" id="UP000622797"/>
    </source>
</evidence>
<dbReference type="OrthoDB" id="10511361at2759"/>
<reference evidence="1" key="1">
    <citation type="journal article" date="2020" name="BMC Genomics">
        <title>Correction to: Identification and distribution of gene clusters required for synthesis of sphingolipid metabolism inhibitors in diverse species of the filamentous fungus Fusarium.</title>
        <authorList>
            <person name="Kim H.S."/>
            <person name="Lohmar J.M."/>
            <person name="Busman M."/>
            <person name="Brown D.W."/>
            <person name="Naumann T.A."/>
            <person name="Divon H.H."/>
            <person name="Lysoe E."/>
            <person name="Uhlig S."/>
            <person name="Proctor R.H."/>
        </authorList>
    </citation>
    <scope>NUCLEOTIDE SEQUENCE</scope>
    <source>
        <strain evidence="1">NRRL 20472</strain>
    </source>
</reference>
<comment type="caution">
    <text evidence="1">The sequence shown here is derived from an EMBL/GenBank/DDBJ whole genome shotgun (WGS) entry which is preliminary data.</text>
</comment>
<dbReference type="AlphaFoldDB" id="A0A8H4TQ69"/>
<dbReference type="EMBL" id="JABEXW010000573">
    <property type="protein sequence ID" value="KAF4962085.1"/>
    <property type="molecule type" value="Genomic_DNA"/>
</dbReference>
<proteinExistence type="predicted"/>
<name>A0A8H4TQ69_9HYPO</name>
<protein>
    <submittedName>
        <fullName evidence="1">Uncharacterized protein</fullName>
    </submittedName>
</protein>
<organism evidence="1 2">
    <name type="scientific">Fusarium sarcochroum</name>
    <dbReference type="NCBI Taxonomy" id="1208366"/>
    <lineage>
        <taxon>Eukaryota</taxon>
        <taxon>Fungi</taxon>
        <taxon>Dikarya</taxon>
        <taxon>Ascomycota</taxon>
        <taxon>Pezizomycotina</taxon>
        <taxon>Sordariomycetes</taxon>
        <taxon>Hypocreomycetidae</taxon>
        <taxon>Hypocreales</taxon>
        <taxon>Nectriaceae</taxon>
        <taxon>Fusarium</taxon>
        <taxon>Fusarium lateritium species complex</taxon>
    </lineage>
</organism>
<evidence type="ECO:0000313" key="1">
    <source>
        <dbReference type="EMBL" id="KAF4962085.1"/>
    </source>
</evidence>
<keyword evidence="2" id="KW-1185">Reference proteome</keyword>
<sequence length="222" mass="25062">MAGFLSLPQELRLMIFENLLVIREPSIYAFDVRRTRKAFRAKLILSSKSAANAWQPATDPSALVHEIAKFFGARLPSDDEWVAITAYESDEAPNPTEFLIRRQVDVVHLSYDQGDHWPMGLPIPWHKPGEKPWTASGHGPDRVALHPISLYHGMGLEQFILGRDSIVPDDQPEWHEFCFVFLITQLIDAGTTRLYILGPIPGSTSSQRGGGVEYTQVQRRSR</sequence>
<accession>A0A8H4TQ69</accession>